<sequence length="135" mass="15607">MTSRLQVVALVISLALLGFGILGYGFFGDTDYTYQFDHETTEAPERVQPSYDSLSATQREYVDRALDGETLRFEEDPERLPRIVERDEVYYHFDFEENRDYTDPTTLLPLSMSLAGLIGLVATIRWEVTSRYVTY</sequence>
<evidence type="ECO:0000313" key="3">
    <source>
        <dbReference type="Proteomes" id="UP001596481"/>
    </source>
</evidence>
<keyword evidence="1" id="KW-0812">Transmembrane</keyword>
<keyword evidence="3" id="KW-1185">Reference proteome</keyword>
<protein>
    <recommendedName>
        <fullName evidence="4">DUF3592 domain-containing protein</fullName>
    </recommendedName>
</protein>
<evidence type="ECO:0008006" key="4">
    <source>
        <dbReference type="Google" id="ProtNLM"/>
    </source>
</evidence>
<name>A0ABD5ZHY2_9EURY</name>
<dbReference type="RefSeq" id="WP_390225004.1">
    <property type="nucleotide sequence ID" value="NZ_JBHTAA010000005.1"/>
</dbReference>
<evidence type="ECO:0000313" key="2">
    <source>
        <dbReference type="EMBL" id="MFC7204901.1"/>
    </source>
</evidence>
<gene>
    <name evidence="2" type="ORF">ACFQJC_15395</name>
</gene>
<keyword evidence="1" id="KW-0472">Membrane</keyword>
<dbReference type="EMBL" id="JBHTAA010000005">
    <property type="protein sequence ID" value="MFC7204901.1"/>
    <property type="molecule type" value="Genomic_DNA"/>
</dbReference>
<dbReference type="Proteomes" id="UP001596481">
    <property type="component" value="Unassembled WGS sequence"/>
</dbReference>
<evidence type="ECO:0000256" key="1">
    <source>
        <dbReference type="SAM" id="Phobius"/>
    </source>
</evidence>
<reference evidence="2 3" key="1">
    <citation type="journal article" date="2019" name="Int. J. Syst. Evol. Microbiol.">
        <title>The Global Catalogue of Microorganisms (GCM) 10K type strain sequencing project: providing services to taxonomists for standard genome sequencing and annotation.</title>
        <authorList>
            <consortium name="The Broad Institute Genomics Platform"/>
            <consortium name="The Broad Institute Genome Sequencing Center for Infectious Disease"/>
            <person name="Wu L."/>
            <person name="Ma J."/>
        </authorList>
    </citation>
    <scope>NUCLEOTIDE SEQUENCE [LARGE SCALE GENOMIC DNA]</scope>
    <source>
        <strain evidence="2 3">DSM 29988</strain>
    </source>
</reference>
<keyword evidence="1" id="KW-1133">Transmembrane helix</keyword>
<comment type="caution">
    <text evidence="2">The sequence shown here is derived from an EMBL/GenBank/DDBJ whole genome shotgun (WGS) entry which is preliminary data.</text>
</comment>
<proteinExistence type="predicted"/>
<feature type="transmembrane region" description="Helical" evidence="1">
    <location>
        <begin position="107"/>
        <end position="126"/>
    </location>
</feature>
<dbReference type="AlphaFoldDB" id="A0ABD5ZHY2"/>
<accession>A0ABD5ZHY2</accession>
<feature type="transmembrane region" description="Helical" evidence="1">
    <location>
        <begin position="7"/>
        <end position="27"/>
    </location>
</feature>
<organism evidence="2 3">
    <name type="scientific">Haloferax namakaokahaiae</name>
    <dbReference type="NCBI Taxonomy" id="1748331"/>
    <lineage>
        <taxon>Archaea</taxon>
        <taxon>Methanobacteriati</taxon>
        <taxon>Methanobacteriota</taxon>
        <taxon>Stenosarchaea group</taxon>
        <taxon>Halobacteria</taxon>
        <taxon>Halobacteriales</taxon>
        <taxon>Haloferacaceae</taxon>
        <taxon>Haloferax</taxon>
    </lineage>
</organism>